<reference evidence="7 8" key="1">
    <citation type="journal article" date="2018" name="Vet. Microbiol.">
        <title>Characterisation of Staphylococcus felis isolated from cats using whole genome sequencing.</title>
        <authorList>
            <person name="Worthing K."/>
            <person name="Pang S."/>
            <person name="Trott D.J."/>
            <person name="Abraham S."/>
            <person name="Coombs G.W."/>
            <person name="Jordan D."/>
            <person name="McIntyre L."/>
            <person name="Davies M.R."/>
            <person name="Norris J."/>
        </authorList>
    </citation>
    <scope>NUCLEOTIDE SEQUENCE [LARGE SCALE GENOMIC DNA]</scope>
    <source>
        <strain evidence="7 8">F9</strain>
    </source>
</reference>
<dbReference type="InterPro" id="IPR004567">
    <property type="entry name" value="Type_II_PanK"/>
</dbReference>
<dbReference type="SUPFAM" id="SSF53067">
    <property type="entry name" value="Actin-like ATPase domain"/>
    <property type="match status" value="1"/>
</dbReference>
<keyword evidence="2" id="KW-0808">Transferase</keyword>
<dbReference type="PANTHER" id="PTHR12280:SF20">
    <property type="entry name" value="4'-PHOSPHOPANTETHEINE PHOSPHATASE"/>
    <property type="match status" value="1"/>
</dbReference>
<dbReference type="Pfam" id="PF03630">
    <property type="entry name" value="Fumble"/>
    <property type="match status" value="1"/>
</dbReference>
<evidence type="ECO:0000256" key="3">
    <source>
        <dbReference type="ARBA" id="ARBA00022741"/>
    </source>
</evidence>
<dbReference type="GO" id="GO:0005524">
    <property type="term" value="F:ATP binding"/>
    <property type="evidence" value="ECO:0007669"/>
    <property type="project" value="UniProtKB-KW"/>
</dbReference>
<evidence type="ECO:0000313" key="8">
    <source>
        <dbReference type="Proteomes" id="UP000256562"/>
    </source>
</evidence>
<accession>A0A3E0IQG7</accession>
<sequence>MRIGIDAGGTLIKVAIEDQGKRQYHTYLTTEIEQVASWLNAQPCQDIHITGGNAKVLSDHLNCTPYLYIEFDAADKGINVLLKEQGIHISRYIFTNVGTGTSLHLSDKDGQRRVGGIGTGGGMIRGLGYLLTGITDYQTLTQLALDGNRDIIDLKVKHIYINDTPPISGELTAANFGHVLLNLDQTFTDADKLASLMGVVGESLTTVSIHVAREHQVEDVVYIGSSFNHNPLLQEIVTNYTILRGFKPHYLQNGAFAGALGTLYL</sequence>
<protein>
    <submittedName>
        <fullName evidence="7">Type II pantothenate kinase</fullName>
    </submittedName>
</protein>
<evidence type="ECO:0000256" key="2">
    <source>
        <dbReference type="ARBA" id="ARBA00022679"/>
    </source>
</evidence>
<keyword evidence="5" id="KW-0067">ATP-binding</keyword>
<dbReference type="GO" id="GO:0005829">
    <property type="term" value="C:cytosol"/>
    <property type="evidence" value="ECO:0007669"/>
    <property type="project" value="TreeGrafter"/>
</dbReference>
<dbReference type="NCBIfam" id="NF009842">
    <property type="entry name" value="PRK13317.1"/>
    <property type="match status" value="1"/>
</dbReference>
<evidence type="ECO:0000256" key="5">
    <source>
        <dbReference type="ARBA" id="ARBA00022840"/>
    </source>
</evidence>
<dbReference type="OrthoDB" id="358216at2"/>
<keyword evidence="3" id="KW-0547">Nucleotide-binding</keyword>
<evidence type="ECO:0000313" key="7">
    <source>
        <dbReference type="EMBL" id="REH96931.1"/>
    </source>
</evidence>
<dbReference type="Proteomes" id="UP000256562">
    <property type="component" value="Unassembled WGS sequence"/>
</dbReference>
<dbReference type="InterPro" id="IPR043129">
    <property type="entry name" value="ATPase_NBD"/>
</dbReference>
<evidence type="ECO:0000256" key="1">
    <source>
        <dbReference type="ARBA" id="ARBA00022490"/>
    </source>
</evidence>
<dbReference type="Gene3D" id="3.30.420.40">
    <property type="match status" value="1"/>
</dbReference>
<dbReference type="CDD" id="cd24085">
    <property type="entry name" value="ASKHA_NBD_PanK-II_bac"/>
    <property type="match status" value="1"/>
</dbReference>
<dbReference type="AlphaFoldDB" id="A0A3E0IQG7"/>
<dbReference type="PANTHER" id="PTHR12280">
    <property type="entry name" value="PANTOTHENATE KINASE"/>
    <property type="match status" value="1"/>
</dbReference>
<proteinExistence type="predicted"/>
<gene>
    <name evidence="7" type="ORF">DOS83_04850</name>
</gene>
<dbReference type="GO" id="GO:0015937">
    <property type="term" value="P:coenzyme A biosynthetic process"/>
    <property type="evidence" value="ECO:0007669"/>
    <property type="project" value="UniProtKB-KW"/>
</dbReference>
<dbReference type="PIRSF" id="PIRSF036940">
    <property type="entry name" value="PanK_bac_aCoA"/>
    <property type="match status" value="1"/>
</dbReference>
<name>A0A3E0IQG7_9STAP</name>
<keyword evidence="6" id="KW-0173">Coenzyme A biosynthesis</keyword>
<keyword evidence="1" id="KW-0963">Cytoplasm</keyword>
<dbReference type="EMBL" id="QKXQ01000232">
    <property type="protein sequence ID" value="REH96931.1"/>
    <property type="molecule type" value="Genomic_DNA"/>
</dbReference>
<comment type="caution">
    <text evidence="7">The sequence shown here is derived from an EMBL/GenBank/DDBJ whole genome shotgun (WGS) entry which is preliminary data.</text>
</comment>
<dbReference type="RefSeq" id="WP_115934117.1">
    <property type="nucleotide sequence ID" value="NZ_QKXN01000129.1"/>
</dbReference>
<evidence type="ECO:0000256" key="4">
    <source>
        <dbReference type="ARBA" id="ARBA00022777"/>
    </source>
</evidence>
<keyword evidence="4 7" id="KW-0418">Kinase</keyword>
<organism evidence="7 8">
    <name type="scientific">Staphylococcus felis</name>
    <dbReference type="NCBI Taxonomy" id="46127"/>
    <lineage>
        <taxon>Bacteria</taxon>
        <taxon>Bacillati</taxon>
        <taxon>Bacillota</taxon>
        <taxon>Bacilli</taxon>
        <taxon>Bacillales</taxon>
        <taxon>Staphylococcaceae</taxon>
        <taxon>Staphylococcus</taxon>
    </lineage>
</organism>
<evidence type="ECO:0000256" key="6">
    <source>
        <dbReference type="ARBA" id="ARBA00022993"/>
    </source>
</evidence>
<dbReference type="InterPro" id="IPR011602">
    <property type="entry name" value="Type_II_PanK_bac"/>
</dbReference>
<dbReference type="GO" id="GO:0004594">
    <property type="term" value="F:pantothenate kinase activity"/>
    <property type="evidence" value="ECO:0007669"/>
    <property type="project" value="InterPro"/>
</dbReference>